<dbReference type="InterPro" id="IPR018155">
    <property type="entry name" value="Hyaluronidase"/>
</dbReference>
<dbReference type="AlphaFoldDB" id="A0ABD0XX17"/>
<feature type="region of interest" description="Disordered" evidence="7">
    <location>
        <begin position="316"/>
        <end position="341"/>
    </location>
</feature>
<evidence type="ECO:0000313" key="9">
    <source>
        <dbReference type="Proteomes" id="UP001558652"/>
    </source>
</evidence>
<feature type="disulfide bond" evidence="5">
    <location>
        <begin position="12"/>
        <end position="299"/>
    </location>
</feature>
<keyword evidence="3" id="KW-0325">Glycoprotein</keyword>
<dbReference type="PANTHER" id="PTHR11769:SF35">
    <property type="entry name" value="HYALURONIDASE"/>
    <property type="match status" value="1"/>
</dbReference>
<accession>A0ABD0XX17</accession>
<evidence type="ECO:0000256" key="4">
    <source>
        <dbReference type="PIRSR" id="PIRSR038193-1"/>
    </source>
</evidence>
<keyword evidence="6" id="KW-0326">Glycosidase</keyword>
<dbReference type="Proteomes" id="UP001558652">
    <property type="component" value="Unassembled WGS sequence"/>
</dbReference>
<dbReference type="InterPro" id="IPR001329">
    <property type="entry name" value="Venom_Hyaluronidase"/>
</dbReference>
<dbReference type="PANTHER" id="PTHR11769">
    <property type="entry name" value="HYALURONIDASE"/>
    <property type="match status" value="1"/>
</dbReference>
<evidence type="ECO:0000256" key="1">
    <source>
        <dbReference type="ARBA" id="ARBA00008871"/>
    </source>
</evidence>
<keyword evidence="2 5" id="KW-1015">Disulfide bond</keyword>
<keyword evidence="9" id="KW-1185">Reference proteome</keyword>
<gene>
    <name evidence="8" type="ORF">AAG570_006097</name>
</gene>
<dbReference type="Gene3D" id="3.20.20.70">
    <property type="entry name" value="Aldolase class I"/>
    <property type="match status" value="1"/>
</dbReference>
<comment type="similarity">
    <text evidence="1 6">Belongs to the glycosyl hydrolase 56 family.</text>
</comment>
<feature type="non-terminal residue" evidence="8">
    <location>
        <position position="1"/>
    </location>
</feature>
<evidence type="ECO:0000256" key="5">
    <source>
        <dbReference type="PIRSR" id="PIRSR038193-3"/>
    </source>
</evidence>
<comment type="caution">
    <text evidence="8">The sequence shown here is derived from an EMBL/GenBank/DDBJ whole genome shotgun (WGS) entry which is preliminary data.</text>
</comment>
<dbReference type="PIRSF" id="PIRSF038193">
    <property type="entry name" value="Hyaluronidase"/>
    <property type="match status" value="1"/>
</dbReference>
<feature type="active site" description="Proton donor" evidence="4">
    <location>
        <position position="104"/>
    </location>
</feature>
<keyword evidence="6" id="KW-0378">Hydrolase</keyword>
<dbReference type="InterPro" id="IPR013785">
    <property type="entry name" value="Aldolase_TIM"/>
</dbReference>
<evidence type="ECO:0000256" key="3">
    <source>
        <dbReference type="ARBA" id="ARBA00023180"/>
    </source>
</evidence>
<comment type="catalytic activity">
    <reaction evidence="6">
        <text>Random hydrolysis of (1-&gt;4)-linkages between N-acetyl-beta-D-glucosamine and D-glucuronate residues in hyaluronate.</text>
        <dbReference type="EC" id="3.2.1.35"/>
    </reaction>
</comment>
<feature type="disulfide bond" evidence="5">
    <location>
        <begin position="180"/>
        <end position="192"/>
    </location>
</feature>
<dbReference type="InterPro" id="IPR017853">
    <property type="entry name" value="GH"/>
</dbReference>
<dbReference type="EMBL" id="JBFDAA010000019">
    <property type="protein sequence ID" value="KAL1115807.1"/>
    <property type="molecule type" value="Genomic_DNA"/>
</dbReference>
<proteinExistence type="inferred from homology"/>
<dbReference type="PRINTS" id="PR00847">
    <property type="entry name" value="HYALURONDASE"/>
</dbReference>
<dbReference type="Pfam" id="PF01630">
    <property type="entry name" value="Glyco_hydro_56"/>
    <property type="match status" value="1"/>
</dbReference>
<evidence type="ECO:0000256" key="6">
    <source>
        <dbReference type="RuleBase" id="RU610713"/>
    </source>
</evidence>
<reference evidence="8 9" key="1">
    <citation type="submission" date="2024-07" db="EMBL/GenBank/DDBJ databases">
        <title>Chromosome-level genome assembly of the water stick insect Ranatra chinensis (Heteroptera: Nepidae).</title>
        <authorList>
            <person name="Liu X."/>
        </authorList>
    </citation>
    <scope>NUCLEOTIDE SEQUENCE [LARGE SCALE GENOMIC DNA]</scope>
    <source>
        <strain evidence="8">Cailab_2021Rc</strain>
        <tissue evidence="8">Muscle</tissue>
    </source>
</reference>
<organism evidence="8 9">
    <name type="scientific">Ranatra chinensis</name>
    <dbReference type="NCBI Taxonomy" id="642074"/>
    <lineage>
        <taxon>Eukaryota</taxon>
        <taxon>Metazoa</taxon>
        <taxon>Ecdysozoa</taxon>
        <taxon>Arthropoda</taxon>
        <taxon>Hexapoda</taxon>
        <taxon>Insecta</taxon>
        <taxon>Pterygota</taxon>
        <taxon>Neoptera</taxon>
        <taxon>Paraneoptera</taxon>
        <taxon>Hemiptera</taxon>
        <taxon>Heteroptera</taxon>
        <taxon>Panheteroptera</taxon>
        <taxon>Nepomorpha</taxon>
        <taxon>Nepidae</taxon>
        <taxon>Ranatrinae</taxon>
        <taxon>Ranatra</taxon>
    </lineage>
</organism>
<dbReference type="SUPFAM" id="SSF51445">
    <property type="entry name" value="(Trans)glycosidases"/>
    <property type="match status" value="1"/>
</dbReference>
<evidence type="ECO:0000256" key="7">
    <source>
        <dbReference type="SAM" id="MobiDB-lite"/>
    </source>
</evidence>
<name>A0ABD0XX17_9HEMI</name>
<dbReference type="GO" id="GO:0004415">
    <property type="term" value="F:hyalurononglucosaminidase activity"/>
    <property type="evidence" value="ECO:0007669"/>
    <property type="project" value="UniProtKB-UniRule"/>
</dbReference>
<evidence type="ECO:0000313" key="8">
    <source>
        <dbReference type="EMBL" id="KAL1115807.1"/>
    </source>
</evidence>
<evidence type="ECO:0000256" key="2">
    <source>
        <dbReference type="ARBA" id="ARBA00023157"/>
    </source>
</evidence>
<sequence>FPVYWNVPTFQCHKYGLNFSQVRGKWGIVQNYQDQFRGERLAILYDPGEFPALLSGPQTSGKVPRNGGVPQEGNLNRHLEIFANQLEKLVPDPNFNGLGVIDFEHWRPVWRQNWGSLNVYREHSRAVEKRKHPFWFHYMHEKEAIYRYELKAKAFMLETLRTAKALRPSAKWGYYGYPFCFNFTPNNNRASCSTDVLTDNDGMDWLYSETSGFYPSLYLRERGLTHTSRERFMAGRLTEAMRVARGSPVYPYIWYKYHDSRQFLDPDDMLSSIRVAREKGAAGVVVWGASNDVNTRAKCFALADYLDNVLGPALMRARSSPPQEQGPPLPEDGPEEHAVVVDDNTIQRSFRRFG</sequence>
<dbReference type="EC" id="3.2.1.35" evidence="6"/>
<dbReference type="PRINTS" id="PR00846">
    <property type="entry name" value="GLHYDRLASE56"/>
</dbReference>
<protein>
    <recommendedName>
        <fullName evidence="6">Hyaluronidase</fullName>
        <ecNumber evidence="6">3.2.1.35</ecNumber>
    </recommendedName>
</protein>